<dbReference type="RefSeq" id="WP_212985930.1">
    <property type="nucleotide sequence ID" value="NZ_BORU01000005.1"/>
</dbReference>
<protein>
    <submittedName>
        <fullName evidence="1">Uncharacterized protein</fullName>
    </submittedName>
</protein>
<sequence>MDREAYKGIPDGLGIYTHDVITGKMTVNQARERLKLDGMKHIEAPDLTSTVEMKLHYLGLLEKLHQEGPDGYRKIIANRINKVCDQIEQELGLGEKETVNVANLTCNLSVSTPPEFDDQVERMKHVLDEVKCKAIEMAAQIAESMKNIKVTVS</sequence>
<keyword evidence="2" id="KW-1185">Reference proteome</keyword>
<proteinExistence type="predicted"/>
<reference evidence="1 2" key="1">
    <citation type="submission" date="2021-03" db="EMBL/GenBank/DDBJ databases">
        <title>Antimicrobial resistance genes in bacteria isolated from Japanese honey, and their potential for conferring macrolide and lincosamide resistance in the American foulbrood pathogen Paenibacillus larvae.</title>
        <authorList>
            <person name="Okamoto M."/>
            <person name="Kumagai M."/>
            <person name="Kanamori H."/>
            <person name="Takamatsu D."/>
        </authorList>
    </citation>
    <scope>NUCLEOTIDE SEQUENCE [LARGE SCALE GENOMIC DNA]</scope>
    <source>
        <strain evidence="1 2">J21TS7</strain>
    </source>
</reference>
<comment type="caution">
    <text evidence="1">The sequence shown here is derived from an EMBL/GenBank/DDBJ whole genome shotgun (WGS) entry which is preliminary data.</text>
</comment>
<dbReference type="Proteomes" id="UP000676601">
    <property type="component" value="Unassembled WGS sequence"/>
</dbReference>
<gene>
    <name evidence="1" type="ORF">J21TS7_62210</name>
</gene>
<evidence type="ECO:0000313" key="1">
    <source>
        <dbReference type="EMBL" id="GIO57903.1"/>
    </source>
</evidence>
<evidence type="ECO:0000313" key="2">
    <source>
        <dbReference type="Proteomes" id="UP000676601"/>
    </source>
</evidence>
<name>A0ABQ4LN13_9BACL</name>
<accession>A0ABQ4LN13</accession>
<organism evidence="1 2">
    <name type="scientific">Paenibacillus cineris</name>
    <dbReference type="NCBI Taxonomy" id="237530"/>
    <lineage>
        <taxon>Bacteria</taxon>
        <taxon>Bacillati</taxon>
        <taxon>Bacillota</taxon>
        <taxon>Bacilli</taxon>
        <taxon>Bacillales</taxon>
        <taxon>Paenibacillaceae</taxon>
        <taxon>Paenibacillus</taxon>
    </lineage>
</organism>
<dbReference type="EMBL" id="BORU01000005">
    <property type="protein sequence ID" value="GIO57903.1"/>
    <property type="molecule type" value="Genomic_DNA"/>
</dbReference>